<proteinExistence type="predicted"/>
<dbReference type="Proteomes" id="UP000257109">
    <property type="component" value="Unassembled WGS sequence"/>
</dbReference>
<protein>
    <submittedName>
        <fullName evidence="1">Uncharacterized protein</fullName>
    </submittedName>
</protein>
<sequence>MAKSIRRKKNGTATFRHLHIGINNITDKCYCAIEVELGTTIVVVQEATMVVVVENPSDSPPSSPAAHRRRILNSVAAFRRPLTLPTAMSSQITLSTPGIAASSATISDPPFRHIVTSVAAALSLALSDPSLNTAPNLLMPAYAAATATSPPLFTTASRIVTPSSGIAAITSAAIATVPPSTNLATVSLSAARFSIAANASLFAPSGPPRAKSTNPFTTCVFLPSLFLNAGTPDKLNTVAAAFAFASHVAPESKTSATPFNAPSVSIILVLFASRIDKFKIVVTALTCRLGFSAPTFKPRNRTKKGIAPASAMQARLSESVFAKTLSS</sequence>
<comment type="caution">
    <text evidence="1">The sequence shown here is derived from an EMBL/GenBank/DDBJ whole genome shotgun (WGS) entry which is preliminary data.</text>
</comment>
<gene>
    <name evidence="1" type="ORF">CR513_19924</name>
</gene>
<dbReference type="OrthoDB" id="10596091at2759"/>
<reference evidence="1" key="1">
    <citation type="submission" date="2018-05" db="EMBL/GenBank/DDBJ databases">
        <title>Draft genome of Mucuna pruriens seed.</title>
        <authorList>
            <person name="Nnadi N.E."/>
            <person name="Vos R."/>
            <person name="Hasami M.H."/>
            <person name="Devisetty U.K."/>
            <person name="Aguiy J.C."/>
        </authorList>
    </citation>
    <scope>NUCLEOTIDE SEQUENCE [LARGE SCALE GENOMIC DNA]</scope>
    <source>
        <strain evidence="1">JCA_2017</strain>
    </source>
</reference>
<name>A0A371H3P6_MUCPR</name>
<dbReference type="AlphaFoldDB" id="A0A371H3P6"/>
<evidence type="ECO:0000313" key="2">
    <source>
        <dbReference type="Proteomes" id="UP000257109"/>
    </source>
</evidence>
<keyword evidence="2" id="KW-1185">Reference proteome</keyword>
<accession>A0A371H3P6</accession>
<organism evidence="1 2">
    <name type="scientific">Mucuna pruriens</name>
    <name type="common">Velvet bean</name>
    <name type="synonym">Dolichos pruriens</name>
    <dbReference type="NCBI Taxonomy" id="157652"/>
    <lineage>
        <taxon>Eukaryota</taxon>
        <taxon>Viridiplantae</taxon>
        <taxon>Streptophyta</taxon>
        <taxon>Embryophyta</taxon>
        <taxon>Tracheophyta</taxon>
        <taxon>Spermatophyta</taxon>
        <taxon>Magnoliopsida</taxon>
        <taxon>eudicotyledons</taxon>
        <taxon>Gunneridae</taxon>
        <taxon>Pentapetalae</taxon>
        <taxon>rosids</taxon>
        <taxon>fabids</taxon>
        <taxon>Fabales</taxon>
        <taxon>Fabaceae</taxon>
        <taxon>Papilionoideae</taxon>
        <taxon>50 kb inversion clade</taxon>
        <taxon>NPAAA clade</taxon>
        <taxon>indigoferoid/millettioid clade</taxon>
        <taxon>Phaseoleae</taxon>
        <taxon>Mucuna</taxon>
    </lineage>
</organism>
<evidence type="ECO:0000313" key="1">
    <source>
        <dbReference type="EMBL" id="RDX97306.1"/>
    </source>
</evidence>
<feature type="non-terminal residue" evidence="1">
    <location>
        <position position="1"/>
    </location>
</feature>
<dbReference type="EMBL" id="QJKJ01003686">
    <property type="protein sequence ID" value="RDX97306.1"/>
    <property type="molecule type" value="Genomic_DNA"/>
</dbReference>